<dbReference type="STRING" id="683960.A0A1E3P907"/>
<dbReference type="InterPro" id="IPR036322">
    <property type="entry name" value="WD40_repeat_dom_sf"/>
</dbReference>
<evidence type="ECO:0000256" key="2">
    <source>
        <dbReference type="ARBA" id="ARBA00022664"/>
    </source>
</evidence>
<keyword evidence="3" id="KW-0677">Repeat</keyword>
<feature type="repeat" description="WD" evidence="5">
    <location>
        <begin position="49"/>
        <end position="89"/>
    </location>
</feature>
<dbReference type="PROSITE" id="PS50082">
    <property type="entry name" value="WD_REPEATS_2"/>
    <property type="match status" value="4"/>
</dbReference>
<dbReference type="PANTHER" id="PTHR44006:SF1">
    <property type="entry name" value="U5 SMALL NUCLEAR RIBONUCLEOPROTEIN 40 KDA PROTEIN"/>
    <property type="match status" value="1"/>
</dbReference>
<name>A0A1E3P907_WICAA</name>
<dbReference type="SUPFAM" id="SSF50978">
    <property type="entry name" value="WD40 repeat-like"/>
    <property type="match status" value="1"/>
</dbReference>
<gene>
    <name evidence="6" type="ORF">WICANDRAFT_24913</name>
</gene>
<dbReference type="InterPro" id="IPR020472">
    <property type="entry name" value="WD40_PAC1"/>
</dbReference>
<dbReference type="PROSITE" id="PS00678">
    <property type="entry name" value="WD_REPEATS_1"/>
    <property type="match status" value="2"/>
</dbReference>
<dbReference type="Pfam" id="PF00400">
    <property type="entry name" value="WD40"/>
    <property type="match status" value="5"/>
</dbReference>
<dbReference type="InterPro" id="IPR015943">
    <property type="entry name" value="WD40/YVTN_repeat-like_dom_sf"/>
</dbReference>
<dbReference type="PRINTS" id="PR00320">
    <property type="entry name" value="GPROTEINBRPT"/>
</dbReference>
<dbReference type="GO" id="GO:0071013">
    <property type="term" value="C:catalytic step 2 spliceosome"/>
    <property type="evidence" value="ECO:0007669"/>
    <property type="project" value="TreeGrafter"/>
</dbReference>
<dbReference type="SMART" id="SM00320">
    <property type="entry name" value="WD40"/>
    <property type="match status" value="6"/>
</dbReference>
<dbReference type="GeneID" id="30198319"/>
<feature type="repeat" description="WD" evidence="5">
    <location>
        <begin position="90"/>
        <end position="129"/>
    </location>
</feature>
<dbReference type="InterPro" id="IPR052234">
    <property type="entry name" value="U5_snRNP_Component"/>
</dbReference>
<dbReference type="AlphaFoldDB" id="A0A1E3P907"/>
<evidence type="ECO:0000256" key="4">
    <source>
        <dbReference type="ARBA" id="ARBA00023187"/>
    </source>
</evidence>
<dbReference type="InterPro" id="IPR001680">
    <property type="entry name" value="WD40_rpt"/>
</dbReference>
<evidence type="ECO:0000313" key="6">
    <source>
        <dbReference type="EMBL" id="ODQ61790.1"/>
    </source>
</evidence>
<reference evidence="6 7" key="1">
    <citation type="journal article" date="2016" name="Proc. Natl. Acad. Sci. U.S.A.">
        <title>Comparative genomics of biotechnologically important yeasts.</title>
        <authorList>
            <person name="Riley R."/>
            <person name="Haridas S."/>
            <person name="Wolfe K.H."/>
            <person name="Lopes M.R."/>
            <person name="Hittinger C.T."/>
            <person name="Goeker M."/>
            <person name="Salamov A.A."/>
            <person name="Wisecaver J.H."/>
            <person name="Long T.M."/>
            <person name="Calvey C.H."/>
            <person name="Aerts A.L."/>
            <person name="Barry K.W."/>
            <person name="Choi C."/>
            <person name="Clum A."/>
            <person name="Coughlan A.Y."/>
            <person name="Deshpande S."/>
            <person name="Douglass A.P."/>
            <person name="Hanson S.J."/>
            <person name="Klenk H.-P."/>
            <person name="LaButti K.M."/>
            <person name="Lapidus A."/>
            <person name="Lindquist E.A."/>
            <person name="Lipzen A.M."/>
            <person name="Meier-Kolthoff J.P."/>
            <person name="Ohm R.A."/>
            <person name="Otillar R.P."/>
            <person name="Pangilinan J.L."/>
            <person name="Peng Y."/>
            <person name="Rokas A."/>
            <person name="Rosa C.A."/>
            <person name="Scheuner C."/>
            <person name="Sibirny A.A."/>
            <person name="Slot J.C."/>
            <person name="Stielow J.B."/>
            <person name="Sun H."/>
            <person name="Kurtzman C.P."/>
            <person name="Blackwell M."/>
            <person name="Grigoriev I.V."/>
            <person name="Jeffries T.W."/>
        </authorList>
    </citation>
    <scope>NUCLEOTIDE SEQUENCE [LARGE SCALE GENOMIC DNA]</scope>
    <source>
        <strain evidence="7">ATCC 58044 / CBS 1984 / NCYC 433 / NRRL Y-366-8</strain>
    </source>
</reference>
<organism evidence="6 7">
    <name type="scientific">Wickerhamomyces anomalus (strain ATCC 58044 / CBS 1984 / NCYC 433 / NRRL Y-366-8)</name>
    <name type="common">Yeast</name>
    <name type="synonym">Hansenula anomala</name>
    <dbReference type="NCBI Taxonomy" id="683960"/>
    <lineage>
        <taxon>Eukaryota</taxon>
        <taxon>Fungi</taxon>
        <taxon>Dikarya</taxon>
        <taxon>Ascomycota</taxon>
        <taxon>Saccharomycotina</taxon>
        <taxon>Saccharomycetes</taxon>
        <taxon>Phaffomycetales</taxon>
        <taxon>Wickerhamomycetaceae</taxon>
        <taxon>Wickerhamomyces</taxon>
    </lineage>
</organism>
<dbReference type="GO" id="GO:0008380">
    <property type="term" value="P:RNA splicing"/>
    <property type="evidence" value="ECO:0007669"/>
    <property type="project" value="UniProtKB-KW"/>
</dbReference>
<dbReference type="GO" id="GO:0006397">
    <property type="term" value="P:mRNA processing"/>
    <property type="evidence" value="ECO:0007669"/>
    <property type="project" value="UniProtKB-KW"/>
</dbReference>
<proteinExistence type="predicted"/>
<dbReference type="EMBL" id="KV454208">
    <property type="protein sequence ID" value="ODQ61790.1"/>
    <property type="molecule type" value="Genomic_DNA"/>
</dbReference>
<evidence type="ECO:0000256" key="5">
    <source>
        <dbReference type="PROSITE-ProRule" id="PRU00221"/>
    </source>
</evidence>
<dbReference type="InterPro" id="IPR019775">
    <property type="entry name" value="WD40_repeat_CS"/>
</dbReference>
<keyword evidence="4" id="KW-0508">mRNA splicing</keyword>
<feature type="non-terminal residue" evidence="6">
    <location>
        <position position="1"/>
    </location>
</feature>
<evidence type="ECO:0000313" key="7">
    <source>
        <dbReference type="Proteomes" id="UP000094112"/>
    </source>
</evidence>
<dbReference type="PANTHER" id="PTHR44006">
    <property type="entry name" value="U5 SMALL NUCLEAR RIBONUCLEOPROTEIN 40 KDA PROTEIN"/>
    <property type="match status" value="1"/>
</dbReference>
<keyword evidence="1 5" id="KW-0853">WD repeat</keyword>
<keyword evidence="2" id="KW-0507">mRNA processing</keyword>
<dbReference type="Gene3D" id="2.130.10.10">
    <property type="entry name" value="YVTN repeat-like/Quinoprotein amine dehydrogenase"/>
    <property type="match status" value="2"/>
</dbReference>
<protein>
    <submittedName>
        <fullName evidence="6">Uncharacterized protein</fullName>
    </submittedName>
</protein>
<dbReference type="Proteomes" id="UP000094112">
    <property type="component" value="Unassembled WGS sequence"/>
</dbReference>
<dbReference type="GO" id="GO:0003723">
    <property type="term" value="F:RNA binding"/>
    <property type="evidence" value="ECO:0007669"/>
    <property type="project" value="TreeGrafter"/>
</dbReference>
<dbReference type="CDD" id="cd00200">
    <property type="entry name" value="WD40"/>
    <property type="match status" value="1"/>
</dbReference>
<feature type="repeat" description="WD" evidence="5">
    <location>
        <begin position="1"/>
        <end position="42"/>
    </location>
</feature>
<dbReference type="RefSeq" id="XP_019040997.1">
    <property type="nucleotide sequence ID" value="XM_019181073.1"/>
</dbReference>
<sequence>LEGHQGASLSVKFDKSGENVASSGMDKKILLWNLPHASSQEKASNYGEITGHKSAVTSIRWLNNGSIASSSADTTVGIWDTETGQRIRKYTSHSLVVNEVDNDQNLVASAGDDGFIFVWDEREKGFINSFKTEYPLLTVAFHNNIVFGSGIEPIIRAWDIRSPSSPVFEIETLHTESITSLSVDDTNLISRDNDTVRIYDPKVVPGNHIRPKVYDGAPAGPENLLIRSIVKNNLILSGSYDKTVTLWDVVSGRLLRKLTGHTGTVLSVDEHDGKIVSSSTDGTVILRYN</sequence>
<dbReference type="OrthoDB" id="1068471at2759"/>
<evidence type="ECO:0000256" key="3">
    <source>
        <dbReference type="ARBA" id="ARBA00022737"/>
    </source>
</evidence>
<accession>A0A1E3P907</accession>
<dbReference type="PROSITE" id="PS50294">
    <property type="entry name" value="WD_REPEATS_REGION"/>
    <property type="match status" value="2"/>
</dbReference>
<evidence type="ECO:0000256" key="1">
    <source>
        <dbReference type="ARBA" id="ARBA00022574"/>
    </source>
</evidence>
<keyword evidence="7" id="KW-1185">Reference proteome</keyword>
<feature type="repeat" description="WD" evidence="5">
    <location>
        <begin position="232"/>
        <end position="257"/>
    </location>
</feature>